<dbReference type="PANTHER" id="PTHR48182">
    <property type="entry name" value="PROTEIN SERAC1"/>
    <property type="match status" value="1"/>
</dbReference>
<evidence type="ECO:0000256" key="3">
    <source>
        <dbReference type="ARBA" id="ARBA00004370"/>
    </source>
</evidence>
<dbReference type="Proteomes" id="UP000193689">
    <property type="component" value="Unassembled WGS sequence"/>
</dbReference>
<gene>
    <name evidence="8" type="ORF">BCR38DRAFT_186225</name>
</gene>
<dbReference type="InParanoid" id="A0A1Y2E020"/>
<evidence type="ECO:0000256" key="5">
    <source>
        <dbReference type="ARBA" id="ARBA00023128"/>
    </source>
</evidence>
<evidence type="ECO:0000313" key="9">
    <source>
        <dbReference type="Proteomes" id="UP000193689"/>
    </source>
</evidence>
<comment type="subcellular location">
    <subcellularLocation>
        <location evidence="2">Endoplasmic reticulum</location>
    </subcellularLocation>
    <subcellularLocation>
        <location evidence="3">Membrane</location>
    </subcellularLocation>
    <subcellularLocation>
        <location evidence="1">Mitochondrion</location>
    </subcellularLocation>
</comment>
<dbReference type="AlphaFoldDB" id="A0A1Y2E020"/>
<evidence type="ECO:0000256" key="4">
    <source>
        <dbReference type="ARBA" id="ARBA00022824"/>
    </source>
</evidence>
<keyword evidence="9" id="KW-1185">Reference proteome</keyword>
<evidence type="ECO:0000256" key="7">
    <source>
        <dbReference type="SAM" id="Phobius"/>
    </source>
</evidence>
<accession>A0A1Y2E020</accession>
<organism evidence="8 9">
    <name type="scientific">Pseudomassariella vexata</name>
    <dbReference type="NCBI Taxonomy" id="1141098"/>
    <lineage>
        <taxon>Eukaryota</taxon>
        <taxon>Fungi</taxon>
        <taxon>Dikarya</taxon>
        <taxon>Ascomycota</taxon>
        <taxon>Pezizomycotina</taxon>
        <taxon>Sordariomycetes</taxon>
        <taxon>Xylariomycetidae</taxon>
        <taxon>Amphisphaeriales</taxon>
        <taxon>Pseudomassariaceae</taxon>
        <taxon>Pseudomassariella</taxon>
    </lineage>
</organism>
<evidence type="ECO:0000313" key="8">
    <source>
        <dbReference type="EMBL" id="ORY64882.1"/>
    </source>
</evidence>
<dbReference type="PANTHER" id="PTHR48182:SF2">
    <property type="entry name" value="PROTEIN SERAC1"/>
    <property type="match status" value="1"/>
</dbReference>
<feature type="transmembrane region" description="Helical" evidence="7">
    <location>
        <begin position="6"/>
        <end position="28"/>
    </location>
</feature>
<keyword evidence="7" id="KW-0812">Transmembrane</keyword>
<name>A0A1Y2E020_9PEZI</name>
<dbReference type="EMBL" id="MCFJ01000006">
    <property type="protein sequence ID" value="ORY64882.1"/>
    <property type="molecule type" value="Genomic_DNA"/>
</dbReference>
<evidence type="ECO:0008006" key="10">
    <source>
        <dbReference type="Google" id="ProtNLM"/>
    </source>
</evidence>
<keyword evidence="6 7" id="KW-0472">Membrane</keyword>
<dbReference type="GO" id="GO:0005739">
    <property type="term" value="C:mitochondrion"/>
    <property type="evidence" value="ECO:0007669"/>
    <property type="project" value="UniProtKB-SubCell"/>
</dbReference>
<dbReference type="GO" id="GO:0016020">
    <property type="term" value="C:membrane"/>
    <property type="evidence" value="ECO:0007669"/>
    <property type="project" value="UniProtKB-SubCell"/>
</dbReference>
<evidence type="ECO:0000256" key="6">
    <source>
        <dbReference type="ARBA" id="ARBA00023136"/>
    </source>
</evidence>
<dbReference type="STRING" id="1141098.A0A1Y2E020"/>
<protein>
    <recommendedName>
        <fullName evidence="10">DUF676 domain-containing protein</fullName>
    </recommendedName>
</protein>
<dbReference type="InterPro" id="IPR052374">
    <property type="entry name" value="SERAC1"/>
</dbReference>
<keyword evidence="5" id="KW-0496">Mitochondrion</keyword>
<dbReference type="Gene3D" id="3.40.50.1820">
    <property type="entry name" value="alpha/beta hydrolase"/>
    <property type="match status" value="1"/>
</dbReference>
<dbReference type="GeneID" id="63770184"/>
<proteinExistence type="predicted"/>
<evidence type="ECO:0000256" key="1">
    <source>
        <dbReference type="ARBA" id="ARBA00004173"/>
    </source>
</evidence>
<keyword evidence="4" id="KW-0256">Endoplasmic reticulum</keyword>
<dbReference type="OrthoDB" id="1658288at2759"/>
<dbReference type="RefSeq" id="XP_040716034.1">
    <property type="nucleotide sequence ID" value="XM_040853972.1"/>
</dbReference>
<dbReference type="GO" id="GO:0005783">
    <property type="term" value="C:endoplasmic reticulum"/>
    <property type="evidence" value="ECO:0007669"/>
    <property type="project" value="UniProtKB-SubCell"/>
</dbReference>
<sequence>MDLPKASELGVLAVSAAVIILTTCCWLVSRKPSKASRKSSEDSRTFRVRNVPLHWKATDLQTFLAEHSSPTVKSIATEIHSGSNTGTVTFKDVPLPLQASHPWDIPLSLPSEDQPFRDQYLTLDDGFLGITTLYNPLPEDHKVDVIAVSGLGSHAFGSFKERGTDFMWLRDALPYDVTSKDTGRPMARMIVYGHESTVEQSKNMQNLEDMSTSFHDSLLALARAPTVRPIILVAHSLGGLIVKQALISLSKSKNEDDLTLFRAMYGIVFFGVPHDGMQIKSLIPMVGDGPNRFLVESISSINSQILSIQQREFSKALGGQGDSEIICFYETLMSPTARKDEFGEWKMIGPSELLVTKFSATHCRSWEVGPEHICAVARTHSDMVRFRRNDHEYDNVRERLKGLAQRARVRISVSNQTCTS</sequence>
<dbReference type="SUPFAM" id="SSF53474">
    <property type="entry name" value="alpha/beta-Hydrolases"/>
    <property type="match status" value="1"/>
</dbReference>
<dbReference type="InterPro" id="IPR029058">
    <property type="entry name" value="AB_hydrolase_fold"/>
</dbReference>
<keyword evidence="7" id="KW-1133">Transmembrane helix</keyword>
<comment type="caution">
    <text evidence="8">The sequence shown here is derived from an EMBL/GenBank/DDBJ whole genome shotgun (WGS) entry which is preliminary data.</text>
</comment>
<evidence type="ECO:0000256" key="2">
    <source>
        <dbReference type="ARBA" id="ARBA00004240"/>
    </source>
</evidence>
<reference evidence="8 9" key="1">
    <citation type="submission" date="2016-07" db="EMBL/GenBank/DDBJ databases">
        <title>Pervasive Adenine N6-methylation of Active Genes in Fungi.</title>
        <authorList>
            <consortium name="DOE Joint Genome Institute"/>
            <person name="Mondo S.J."/>
            <person name="Dannebaum R.O."/>
            <person name="Kuo R.C."/>
            <person name="Labutti K."/>
            <person name="Haridas S."/>
            <person name="Kuo A."/>
            <person name="Salamov A."/>
            <person name="Ahrendt S.R."/>
            <person name="Lipzen A."/>
            <person name="Sullivan W."/>
            <person name="Andreopoulos W.B."/>
            <person name="Clum A."/>
            <person name="Lindquist E."/>
            <person name="Daum C."/>
            <person name="Ramamoorthy G.K."/>
            <person name="Gryganskyi A."/>
            <person name="Culley D."/>
            <person name="Magnuson J.K."/>
            <person name="James T.Y."/>
            <person name="O'Malley M.A."/>
            <person name="Stajich J.E."/>
            <person name="Spatafora J.W."/>
            <person name="Visel A."/>
            <person name="Grigoriev I.V."/>
        </authorList>
    </citation>
    <scope>NUCLEOTIDE SEQUENCE [LARGE SCALE GENOMIC DNA]</scope>
    <source>
        <strain evidence="8 9">CBS 129021</strain>
    </source>
</reference>